<reference evidence="3" key="1">
    <citation type="submission" date="2018-02" db="EMBL/GenBank/DDBJ databases">
        <authorList>
            <person name="Cohen D.B."/>
            <person name="Kent A.D."/>
        </authorList>
    </citation>
    <scope>NUCLEOTIDE SEQUENCE</scope>
</reference>
<dbReference type="AlphaFoldDB" id="A0A2N9EJ13"/>
<organism evidence="3">
    <name type="scientific">Fagus sylvatica</name>
    <name type="common">Beechnut</name>
    <dbReference type="NCBI Taxonomy" id="28930"/>
    <lineage>
        <taxon>Eukaryota</taxon>
        <taxon>Viridiplantae</taxon>
        <taxon>Streptophyta</taxon>
        <taxon>Embryophyta</taxon>
        <taxon>Tracheophyta</taxon>
        <taxon>Spermatophyta</taxon>
        <taxon>Magnoliopsida</taxon>
        <taxon>eudicotyledons</taxon>
        <taxon>Gunneridae</taxon>
        <taxon>Pentapetalae</taxon>
        <taxon>rosids</taxon>
        <taxon>fabids</taxon>
        <taxon>Fagales</taxon>
        <taxon>Fagaceae</taxon>
        <taxon>Fagus</taxon>
    </lineage>
</organism>
<feature type="region of interest" description="Disordered" evidence="2">
    <location>
        <begin position="1"/>
        <end position="28"/>
    </location>
</feature>
<feature type="compositionally biased region" description="Low complexity" evidence="2">
    <location>
        <begin position="253"/>
        <end position="275"/>
    </location>
</feature>
<evidence type="ECO:0000313" key="3">
    <source>
        <dbReference type="EMBL" id="SPC74762.1"/>
    </source>
</evidence>
<evidence type="ECO:0000256" key="1">
    <source>
        <dbReference type="SAM" id="Coils"/>
    </source>
</evidence>
<dbReference type="SUPFAM" id="SSF56219">
    <property type="entry name" value="DNase I-like"/>
    <property type="match status" value="1"/>
</dbReference>
<proteinExistence type="predicted"/>
<dbReference type="Gene3D" id="3.60.10.10">
    <property type="entry name" value="Endonuclease/exonuclease/phosphatase"/>
    <property type="match status" value="1"/>
</dbReference>
<gene>
    <name evidence="3" type="ORF">FSB_LOCUS2644</name>
</gene>
<evidence type="ECO:0008006" key="4">
    <source>
        <dbReference type="Google" id="ProtNLM"/>
    </source>
</evidence>
<protein>
    <recommendedName>
        <fullName evidence="4">Endonuclease/exonuclease/phosphatase domain-containing protein</fullName>
    </recommendedName>
</protein>
<sequence length="695" mass="79797">METPNPPHTNPTETTLPSYPPTPPHNIPTWQIPENSNLKWVWIEGDGPFLTNATLGQEDPQPTPPSKPHTHTFNVMVCLVNLNSSNNENLQHNAMHDSFTIGSTPDNQVTNLSTSPINTTGSLLQRLNMADFRFETGEPSQPTLFCQETVELNPTETQTQIQPFQPPQVDQIPSDWQTPLGLTHTSLAGPLNPVLLSQDQTQQPHCPGPPTNLVSTISPPLLDEPDPHTDTNPTLGLYNELTDPNQNLIVTLDSYSTSSPPDSPSHDTSPPSDNPLFCSHPNHSPTNKKRIRKDLGKFGRNLRQRLFCGLFKRECFEAQENWEDDPIMAVEDQLAQLESTSETCLKEGDGQKTLSKWGYDFVFEVPRRGLSGGLALGWSQPWTVNITHSNSHFIHTEVKDQYGGLYSITFIYEHPQLNQRKLVWQELESLATQTHQKWLCIRDFNQILTEEDKLSFKHTTIPGNFDLSHSLSNLTLLPIESKGLSYTWMNKRTAEEFVMEKLDRAFANLDWLDSFPHILVCNLPIICLDYGPILLDTDCRPPFQKRPFRFEWMWTTHPDCSSLIQKAWSSSKPRGSYAFCLNKKLDKVKGCFKTWNRTSFGRVDLEIKEQKEQLRRIQENLHSVEDVRQEKQIREHLEELMHREQILWAQKAKINWDLNGDRNTKYVVKNRRRYNRIIQIRTKEETWTSDSAEIQ</sequence>
<dbReference type="PANTHER" id="PTHR33710:SF71">
    <property type="entry name" value="ENDONUCLEASE_EXONUCLEASE_PHOSPHATASE DOMAIN-CONTAINING PROTEIN"/>
    <property type="match status" value="1"/>
</dbReference>
<evidence type="ECO:0000256" key="2">
    <source>
        <dbReference type="SAM" id="MobiDB-lite"/>
    </source>
</evidence>
<dbReference type="EMBL" id="OIVN01000125">
    <property type="protein sequence ID" value="SPC74762.1"/>
    <property type="molecule type" value="Genomic_DNA"/>
</dbReference>
<accession>A0A2N9EJ13</accession>
<feature type="coiled-coil region" evidence="1">
    <location>
        <begin position="600"/>
        <end position="634"/>
    </location>
</feature>
<feature type="region of interest" description="Disordered" evidence="2">
    <location>
        <begin position="198"/>
        <end position="293"/>
    </location>
</feature>
<name>A0A2N9EJ13_FAGSY</name>
<keyword evidence="1" id="KW-0175">Coiled coil</keyword>
<dbReference type="PANTHER" id="PTHR33710">
    <property type="entry name" value="BNAC02G09200D PROTEIN"/>
    <property type="match status" value="1"/>
</dbReference>
<dbReference type="InterPro" id="IPR036691">
    <property type="entry name" value="Endo/exonu/phosph_ase_sf"/>
</dbReference>